<keyword evidence="3" id="KW-0804">Transcription</keyword>
<sequence length="152" mass="16861">MKYLQNLVPGCNKIAGKAGMLDEIINYVQSLQQQVEFLSMKVAALNHRVDFINVDDFLAKQVFPTLTTDCSSYFNELGKSSTSLTVPQTPLINNNLSSIAHFELSSTWGGDLQRFEEGGPPLLSPSSFLSQQCSGIEDENETLFLDHKLVPF</sequence>
<evidence type="ECO:0000256" key="4">
    <source>
        <dbReference type="ARBA" id="ARBA00023242"/>
    </source>
</evidence>
<dbReference type="EMBL" id="OZ021741">
    <property type="protein sequence ID" value="CAK9326445.1"/>
    <property type="molecule type" value="Genomic_DNA"/>
</dbReference>
<comment type="subcellular location">
    <subcellularLocation>
        <location evidence="1">Nucleus</location>
    </subcellularLocation>
</comment>
<evidence type="ECO:0000313" key="6">
    <source>
        <dbReference type="EMBL" id="CAK9326445.1"/>
    </source>
</evidence>
<feature type="domain" description="BHLH" evidence="5">
    <location>
        <begin position="1"/>
        <end position="31"/>
    </location>
</feature>
<protein>
    <recommendedName>
        <fullName evidence="5">BHLH domain-containing protein</fullName>
    </recommendedName>
</protein>
<dbReference type="PROSITE" id="PS50888">
    <property type="entry name" value="BHLH"/>
    <property type="match status" value="1"/>
</dbReference>
<evidence type="ECO:0000259" key="5">
    <source>
        <dbReference type="PROSITE" id="PS50888"/>
    </source>
</evidence>
<dbReference type="InterPro" id="IPR011598">
    <property type="entry name" value="bHLH_dom"/>
</dbReference>
<keyword evidence="2" id="KW-0805">Transcription regulation</keyword>
<evidence type="ECO:0000256" key="3">
    <source>
        <dbReference type="ARBA" id="ARBA00023163"/>
    </source>
</evidence>
<dbReference type="Gene3D" id="4.10.280.10">
    <property type="entry name" value="Helix-loop-helix DNA-binding domain"/>
    <property type="match status" value="1"/>
</dbReference>
<dbReference type="PANTHER" id="PTHR12565:SF184">
    <property type="entry name" value="BHLH TRANSCRIPTION FACTOR"/>
    <property type="match status" value="1"/>
</dbReference>
<dbReference type="Proteomes" id="UP001642487">
    <property type="component" value="Chromosome 7"/>
</dbReference>
<organism evidence="6 7">
    <name type="scientific">Citrullus colocynthis</name>
    <name type="common">colocynth</name>
    <dbReference type="NCBI Taxonomy" id="252529"/>
    <lineage>
        <taxon>Eukaryota</taxon>
        <taxon>Viridiplantae</taxon>
        <taxon>Streptophyta</taxon>
        <taxon>Embryophyta</taxon>
        <taxon>Tracheophyta</taxon>
        <taxon>Spermatophyta</taxon>
        <taxon>Magnoliopsida</taxon>
        <taxon>eudicotyledons</taxon>
        <taxon>Gunneridae</taxon>
        <taxon>Pentapetalae</taxon>
        <taxon>rosids</taxon>
        <taxon>fabids</taxon>
        <taxon>Cucurbitales</taxon>
        <taxon>Cucurbitaceae</taxon>
        <taxon>Benincaseae</taxon>
        <taxon>Citrullus</taxon>
    </lineage>
</organism>
<dbReference type="InterPro" id="IPR024097">
    <property type="entry name" value="bHLH_ZIP_TF"/>
</dbReference>
<accession>A0ABP0Z0Y7</accession>
<gene>
    <name evidence="6" type="ORF">CITCOLO1_LOCUS18795</name>
</gene>
<dbReference type="PANTHER" id="PTHR12565">
    <property type="entry name" value="STEROL REGULATORY ELEMENT-BINDING PROTEIN"/>
    <property type="match status" value="1"/>
</dbReference>
<dbReference type="InterPro" id="IPR036638">
    <property type="entry name" value="HLH_DNA-bd_sf"/>
</dbReference>
<proteinExistence type="predicted"/>
<evidence type="ECO:0000256" key="2">
    <source>
        <dbReference type="ARBA" id="ARBA00023015"/>
    </source>
</evidence>
<reference evidence="6 7" key="1">
    <citation type="submission" date="2024-03" db="EMBL/GenBank/DDBJ databases">
        <authorList>
            <person name="Gkanogiannis A."/>
            <person name="Becerra Lopez-Lavalle L."/>
        </authorList>
    </citation>
    <scope>NUCLEOTIDE SEQUENCE [LARGE SCALE GENOMIC DNA]</scope>
</reference>
<evidence type="ECO:0000256" key="1">
    <source>
        <dbReference type="ARBA" id="ARBA00004123"/>
    </source>
</evidence>
<keyword evidence="7" id="KW-1185">Reference proteome</keyword>
<evidence type="ECO:0000313" key="7">
    <source>
        <dbReference type="Proteomes" id="UP001642487"/>
    </source>
</evidence>
<keyword evidence="4" id="KW-0539">Nucleus</keyword>
<name>A0ABP0Z0Y7_9ROSI</name>
<dbReference type="SUPFAM" id="SSF47459">
    <property type="entry name" value="HLH, helix-loop-helix DNA-binding domain"/>
    <property type="match status" value="1"/>
</dbReference>